<dbReference type="EMBL" id="VJWX01000032">
    <property type="protein sequence ID" value="TVT59253.1"/>
    <property type="molecule type" value="Genomic_DNA"/>
</dbReference>
<accession>A0A558DEF8</accession>
<dbReference type="AlphaFoldDB" id="A0A558DEF8"/>
<reference evidence="1 2" key="2">
    <citation type="submission" date="2019-08" db="EMBL/GenBank/DDBJ databases">
        <title>Amycolatopsis acidicola sp. nov., isolated from peat swamp forest soil.</title>
        <authorList>
            <person name="Srisuk N."/>
        </authorList>
    </citation>
    <scope>NUCLEOTIDE SEQUENCE [LARGE SCALE GENOMIC DNA]</scope>
    <source>
        <strain evidence="1 2">TBRC 6029</strain>
    </source>
</reference>
<evidence type="ECO:0000313" key="2">
    <source>
        <dbReference type="Proteomes" id="UP000320011"/>
    </source>
</evidence>
<dbReference type="OrthoDB" id="3690349at2"/>
<keyword evidence="2" id="KW-1185">Reference proteome</keyword>
<organism evidence="1 2">
    <name type="scientific">Amycolatopsis rhizosphaerae</name>
    <dbReference type="NCBI Taxonomy" id="2053003"/>
    <lineage>
        <taxon>Bacteria</taxon>
        <taxon>Bacillati</taxon>
        <taxon>Actinomycetota</taxon>
        <taxon>Actinomycetes</taxon>
        <taxon>Pseudonocardiales</taxon>
        <taxon>Pseudonocardiaceae</taxon>
        <taxon>Amycolatopsis</taxon>
    </lineage>
</organism>
<sequence>MCSDEQRLDMRLADLIERGYQFLHPRDAQGRIVAVVGIRVHDSVVDMIRLEAEDDAIALRLPGDEADVLAPRRVLWRSQGTARRVLDDLLTLPDDAYAVSGRVHGCWVPGEHGRAKWLAATG</sequence>
<evidence type="ECO:0000313" key="1">
    <source>
        <dbReference type="EMBL" id="TVT59253.1"/>
    </source>
</evidence>
<dbReference type="Proteomes" id="UP000320011">
    <property type="component" value="Unassembled WGS sequence"/>
</dbReference>
<name>A0A558DEF8_9PSEU</name>
<proteinExistence type="predicted"/>
<reference evidence="1 2" key="1">
    <citation type="submission" date="2019-07" db="EMBL/GenBank/DDBJ databases">
        <authorList>
            <person name="Duangmal K."/>
            <person name="Teo W.F.A."/>
        </authorList>
    </citation>
    <scope>NUCLEOTIDE SEQUENCE [LARGE SCALE GENOMIC DNA]</scope>
    <source>
        <strain evidence="1 2">TBRC 6029</strain>
    </source>
</reference>
<comment type="caution">
    <text evidence="1">The sequence shown here is derived from an EMBL/GenBank/DDBJ whole genome shotgun (WGS) entry which is preliminary data.</text>
</comment>
<protein>
    <submittedName>
        <fullName evidence="1">Uncharacterized protein</fullName>
    </submittedName>
</protein>
<gene>
    <name evidence="1" type="ORF">FNH05_05630</name>
</gene>